<protein>
    <submittedName>
        <fullName evidence="11">Peptidase A1 domain-containing protein</fullName>
    </submittedName>
</protein>
<dbReference type="Proteomes" id="UP000268014">
    <property type="component" value="Unassembled WGS sequence"/>
</dbReference>
<dbReference type="GO" id="GO:0006508">
    <property type="term" value="P:proteolysis"/>
    <property type="evidence" value="ECO:0007669"/>
    <property type="project" value="UniProtKB-KW"/>
</dbReference>
<dbReference type="InterPro" id="IPR021109">
    <property type="entry name" value="Peptidase_aspartic_dom_sf"/>
</dbReference>
<evidence type="ECO:0000256" key="1">
    <source>
        <dbReference type="ARBA" id="ARBA00007447"/>
    </source>
</evidence>
<dbReference type="GO" id="GO:0005764">
    <property type="term" value="C:lysosome"/>
    <property type="evidence" value="ECO:0007669"/>
    <property type="project" value="TreeGrafter"/>
</dbReference>
<accession>A0A0N4X2P1</accession>
<dbReference type="InterPro" id="IPR001969">
    <property type="entry name" value="Aspartic_peptidase_AS"/>
</dbReference>
<dbReference type="Pfam" id="PF00026">
    <property type="entry name" value="Asp"/>
    <property type="match status" value="1"/>
</dbReference>
<dbReference type="Gene3D" id="2.40.70.10">
    <property type="entry name" value="Acid Proteases"/>
    <property type="match status" value="2"/>
</dbReference>
<feature type="domain" description="Peptidase A1" evidence="8">
    <location>
        <begin position="112"/>
        <end position="427"/>
    </location>
</feature>
<evidence type="ECO:0000256" key="6">
    <source>
        <dbReference type="PIRSR" id="PIRSR601461-2"/>
    </source>
</evidence>
<dbReference type="PROSITE" id="PS00141">
    <property type="entry name" value="ASP_PROTEASE"/>
    <property type="match status" value="2"/>
</dbReference>
<evidence type="ECO:0000256" key="3">
    <source>
        <dbReference type="ARBA" id="ARBA00022750"/>
    </source>
</evidence>
<dbReference type="InterPro" id="IPR033121">
    <property type="entry name" value="PEPTIDASE_A1"/>
</dbReference>
<dbReference type="PRINTS" id="PR00792">
    <property type="entry name" value="PEPSIN"/>
</dbReference>
<dbReference type="STRING" id="6290.A0A0N4X2P1"/>
<evidence type="ECO:0000313" key="9">
    <source>
        <dbReference type="EMBL" id="VDO72172.1"/>
    </source>
</evidence>
<keyword evidence="3 7" id="KW-0064">Aspartyl protease</keyword>
<keyword evidence="2 7" id="KW-0645">Protease</keyword>
<dbReference type="InterPro" id="IPR001461">
    <property type="entry name" value="Aspartic_peptidase_A1"/>
</dbReference>
<gene>
    <name evidence="9" type="ORF">HPLM_LOCUS18623</name>
</gene>
<dbReference type="FunFam" id="2.40.70.10:FF:000115">
    <property type="entry name" value="Lysosomal aspartic protease"/>
    <property type="match status" value="1"/>
</dbReference>
<reference evidence="11" key="1">
    <citation type="submission" date="2017-02" db="UniProtKB">
        <authorList>
            <consortium name="WormBaseParasite"/>
        </authorList>
    </citation>
    <scope>IDENTIFICATION</scope>
</reference>
<reference evidence="9 10" key="2">
    <citation type="submission" date="2018-11" db="EMBL/GenBank/DDBJ databases">
        <authorList>
            <consortium name="Pathogen Informatics"/>
        </authorList>
    </citation>
    <scope>NUCLEOTIDE SEQUENCE [LARGE SCALE GENOMIC DNA]</scope>
    <source>
        <strain evidence="9 10">MHpl1</strain>
    </source>
</reference>
<keyword evidence="10" id="KW-1185">Reference proteome</keyword>
<dbReference type="PANTHER" id="PTHR47966:SF40">
    <property type="entry name" value="ASPARTIC PROTEASE 3"/>
    <property type="match status" value="1"/>
</dbReference>
<dbReference type="SUPFAM" id="SSF50630">
    <property type="entry name" value="Acid proteases"/>
    <property type="match status" value="1"/>
</dbReference>
<evidence type="ECO:0000259" key="8">
    <source>
        <dbReference type="PROSITE" id="PS51767"/>
    </source>
</evidence>
<evidence type="ECO:0000256" key="5">
    <source>
        <dbReference type="PIRSR" id="PIRSR601461-1"/>
    </source>
</evidence>
<evidence type="ECO:0000313" key="10">
    <source>
        <dbReference type="Proteomes" id="UP000268014"/>
    </source>
</evidence>
<dbReference type="WBParaSite" id="HPLM_0001863101-mRNA-1">
    <property type="protein sequence ID" value="HPLM_0001863101-mRNA-1"/>
    <property type="gene ID" value="HPLM_0001863101"/>
</dbReference>
<dbReference type="PANTHER" id="PTHR47966">
    <property type="entry name" value="BETA-SITE APP-CLEAVING ENZYME, ISOFORM A-RELATED"/>
    <property type="match status" value="1"/>
</dbReference>
<evidence type="ECO:0000313" key="11">
    <source>
        <dbReference type="WBParaSite" id="HPLM_0001863101-mRNA-1"/>
    </source>
</evidence>
<comment type="similarity">
    <text evidence="1 7">Belongs to the peptidase A1 family.</text>
</comment>
<feature type="active site" evidence="5">
    <location>
        <position position="130"/>
    </location>
</feature>
<keyword evidence="4 7" id="KW-0378">Hydrolase</keyword>
<dbReference type="CDD" id="cd05471">
    <property type="entry name" value="pepsin_like"/>
    <property type="match status" value="1"/>
</dbReference>
<name>A0A0N4X2P1_HAEPC</name>
<feature type="active site" evidence="5">
    <location>
        <position position="323"/>
    </location>
</feature>
<dbReference type="EMBL" id="UZAF01020693">
    <property type="protein sequence ID" value="VDO72172.1"/>
    <property type="molecule type" value="Genomic_DNA"/>
</dbReference>
<dbReference type="AlphaFoldDB" id="A0A0N4X2P1"/>
<dbReference type="PROSITE" id="PS51767">
    <property type="entry name" value="PEPTIDASE_A1"/>
    <property type="match status" value="1"/>
</dbReference>
<evidence type="ECO:0000256" key="2">
    <source>
        <dbReference type="ARBA" id="ARBA00022670"/>
    </source>
</evidence>
<feature type="disulfide bond" evidence="6">
    <location>
        <begin position="143"/>
        <end position="150"/>
    </location>
</feature>
<dbReference type="OMA" id="LEHIFAN"/>
<dbReference type="GO" id="GO:0004190">
    <property type="term" value="F:aspartic-type endopeptidase activity"/>
    <property type="evidence" value="ECO:0007669"/>
    <property type="project" value="UniProtKB-KW"/>
</dbReference>
<evidence type="ECO:0000256" key="7">
    <source>
        <dbReference type="RuleBase" id="RU000454"/>
    </source>
</evidence>
<sequence length="437" mass="49521">MRVPLKKTTARRRSGSSLENLTGDYQRVVYLPEYENVPYVYPPEYEIRPEYVYYPGYGYIRANVLVPEYWNTPYNGYKPEYGNNLNNDFHTKNGNSLHDSSEILHNYKDMQYYGPIQIGHPPQTFRVVFDTGSSNLWVPCANCLDTVEFCQSHKKYNCEESSTCTEEQLEYLPLIYGKGQASGFVYNDTVCFDTEPKHCFRQEFVCAQLVRGLDGTRPDGTLGMAWPSISQGRITTPLEHIFANKTACPEAVFAFWLNRNSLEHAEGGEMTLCGTDPSRYQGNITWVPLISENYWTVQLEGISVGAESGDTLHIPGNFSAVVDSGTSLIFGPSKYIQQIINHVGVGPEGTDCSEVSYYPTITFTLDGHKLVLEGKQYFYEYFGFCYPAFQEIPSNSGIDDNSWTLGDAFMGNFYTIFDYENKMVGFAKPVQSLSSIW</sequence>
<dbReference type="OrthoDB" id="1026926at2759"/>
<keyword evidence="6" id="KW-1015">Disulfide bond</keyword>
<proteinExistence type="inferred from homology"/>
<organism evidence="11">
    <name type="scientific">Haemonchus placei</name>
    <name type="common">Barber's pole worm</name>
    <dbReference type="NCBI Taxonomy" id="6290"/>
    <lineage>
        <taxon>Eukaryota</taxon>
        <taxon>Metazoa</taxon>
        <taxon>Ecdysozoa</taxon>
        <taxon>Nematoda</taxon>
        <taxon>Chromadorea</taxon>
        <taxon>Rhabditida</taxon>
        <taxon>Rhabditina</taxon>
        <taxon>Rhabditomorpha</taxon>
        <taxon>Strongyloidea</taxon>
        <taxon>Trichostrongylidae</taxon>
        <taxon>Haemonchus</taxon>
    </lineage>
</organism>
<evidence type="ECO:0000256" key="4">
    <source>
        <dbReference type="ARBA" id="ARBA00022801"/>
    </source>
</evidence>
<dbReference type="InterPro" id="IPR034164">
    <property type="entry name" value="Pepsin-like_dom"/>
</dbReference>